<dbReference type="InterPro" id="IPR036514">
    <property type="entry name" value="SGNH_hydro_sf"/>
</dbReference>
<evidence type="ECO:0000313" key="1">
    <source>
        <dbReference type="EMBL" id="KAJ7206388.1"/>
    </source>
</evidence>
<protein>
    <submittedName>
        <fullName evidence="1">Uncharacterized protein</fullName>
    </submittedName>
</protein>
<dbReference type="Proteomes" id="UP001219525">
    <property type="component" value="Unassembled WGS sequence"/>
</dbReference>
<dbReference type="EMBL" id="JARJCW010000040">
    <property type="protein sequence ID" value="KAJ7206388.1"/>
    <property type="molecule type" value="Genomic_DNA"/>
</dbReference>
<proteinExistence type="predicted"/>
<sequence>MQKQLVSVAVSPHRWRVPSGSGCTPLALTFRGERGAVASERSVAIYGDLRGLAEEGVAQRSQSTGEVVNRGRTVRGEPRERLTAGGVARDRALTVCREHGVGHQAASGSVRRASAVVRRGGTQPLKGDVLAALTFAPVAVAVREPATALFCGEGERHMGSPSSLYGLCRCALQRRVLFTLWIGTNDVARNCLLTGPSNPDISLVDTTACAVNWVKTMYTSGARNFLFQNILSHSPFNDHATARGAPHWALALEEFYFCIIDFASLAFCAQERILNDHVTGKSLGLYLQVARGPLYHYPATTVLNNISWESWRDPGICWEDIRRRLPVDCGFHCRMHGKAVTAEAELLFRVPPPDLMEPHSAIRPVPFPFKYMDIPSIDTEAITIHPDSCSLRKITRTSLI</sequence>
<comment type="caution">
    <text evidence="1">The sequence shown here is derived from an EMBL/GenBank/DDBJ whole genome shotgun (WGS) entry which is preliminary data.</text>
</comment>
<reference evidence="1" key="1">
    <citation type="submission" date="2023-03" db="EMBL/GenBank/DDBJ databases">
        <title>Massive genome expansion in bonnet fungi (Mycena s.s.) driven by repeated elements and novel gene families across ecological guilds.</title>
        <authorList>
            <consortium name="Lawrence Berkeley National Laboratory"/>
            <person name="Harder C.B."/>
            <person name="Miyauchi S."/>
            <person name="Viragh M."/>
            <person name="Kuo A."/>
            <person name="Thoen E."/>
            <person name="Andreopoulos B."/>
            <person name="Lu D."/>
            <person name="Skrede I."/>
            <person name="Drula E."/>
            <person name="Henrissat B."/>
            <person name="Morin E."/>
            <person name="Kohler A."/>
            <person name="Barry K."/>
            <person name="LaButti K."/>
            <person name="Morin E."/>
            <person name="Salamov A."/>
            <person name="Lipzen A."/>
            <person name="Mereny Z."/>
            <person name="Hegedus B."/>
            <person name="Baldrian P."/>
            <person name="Stursova M."/>
            <person name="Weitz H."/>
            <person name="Taylor A."/>
            <person name="Grigoriev I.V."/>
            <person name="Nagy L.G."/>
            <person name="Martin F."/>
            <person name="Kauserud H."/>
        </authorList>
    </citation>
    <scope>NUCLEOTIDE SEQUENCE</scope>
    <source>
        <strain evidence="1">9144</strain>
    </source>
</reference>
<organism evidence="1 2">
    <name type="scientific">Mycena pura</name>
    <dbReference type="NCBI Taxonomy" id="153505"/>
    <lineage>
        <taxon>Eukaryota</taxon>
        <taxon>Fungi</taxon>
        <taxon>Dikarya</taxon>
        <taxon>Basidiomycota</taxon>
        <taxon>Agaricomycotina</taxon>
        <taxon>Agaricomycetes</taxon>
        <taxon>Agaricomycetidae</taxon>
        <taxon>Agaricales</taxon>
        <taxon>Marasmiineae</taxon>
        <taxon>Mycenaceae</taxon>
        <taxon>Mycena</taxon>
    </lineage>
</organism>
<dbReference type="Gene3D" id="3.40.50.1110">
    <property type="entry name" value="SGNH hydrolase"/>
    <property type="match status" value="1"/>
</dbReference>
<keyword evidence="2" id="KW-1185">Reference proteome</keyword>
<dbReference type="AlphaFoldDB" id="A0AAD6VA19"/>
<accession>A0AAD6VA19</accession>
<name>A0AAD6VA19_9AGAR</name>
<gene>
    <name evidence="1" type="ORF">GGX14DRAFT_397191</name>
</gene>
<evidence type="ECO:0000313" key="2">
    <source>
        <dbReference type="Proteomes" id="UP001219525"/>
    </source>
</evidence>